<feature type="domain" description="DNA polymerase helix-hairpin-helix motif" evidence="2">
    <location>
        <begin position="83"/>
        <end position="153"/>
    </location>
</feature>
<evidence type="ECO:0000256" key="1">
    <source>
        <dbReference type="SAM" id="Coils"/>
    </source>
</evidence>
<organism evidence="3 4">
    <name type="scientific">Racocetra fulgida</name>
    <dbReference type="NCBI Taxonomy" id="60492"/>
    <lineage>
        <taxon>Eukaryota</taxon>
        <taxon>Fungi</taxon>
        <taxon>Fungi incertae sedis</taxon>
        <taxon>Mucoromycota</taxon>
        <taxon>Glomeromycotina</taxon>
        <taxon>Glomeromycetes</taxon>
        <taxon>Diversisporales</taxon>
        <taxon>Gigasporaceae</taxon>
        <taxon>Racocetra</taxon>
    </lineage>
</organism>
<dbReference type="AlphaFoldDB" id="A0A9N9HQU6"/>
<dbReference type="Proteomes" id="UP000789396">
    <property type="component" value="Unassembled WGS sequence"/>
</dbReference>
<protein>
    <submittedName>
        <fullName evidence="3">17577_t:CDS:1</fullName>
    </submittedName>
</protein>
<name>A0A9N9HQU6_9GLOM</name>
<proteinExistence type="predicted"/>
<sequence>MTLRPHAIAFRLKNLSENPLNYKNSEKELVSIIRVLQELIKEEERRTLSNQKIAAISSALENVKQKKDDLRKNEMERRQLGFVRGVDLNKSEIKDFKITNNTIYFPLTAISGIGEKVAEKIVNYRKEKGPVTGNWSEELKETLNTNHLEQLSNLQKYDLLINL</sequence>
<evidence type="ECO:0000313" key="4">
    <source>
        <dbReference type="Proteomes" id="UP000789396"/>
    </source>
</evidence>
<dbReference type="InterPro" id="IPR010994">
    <property type="entry name" value="RuvA_2-like"/>
</dbReference>
<feature type="coiled-coil region" evidence="1">
    <location>
        <begin position="22"/>
        <end position="76"/>
    </location>
</feature>
<dbReference type="InterPro" id="IPR029460">
    <property type="entry name" value="DNAPol_HHH"/>
</dbReference>
<dbReference type="OrthoDB" id="2364071at2759"/>
<dbReference type="EMBL" id="CAJVPZ010020558">
    <property type="protein sequence ID" value="CAG8701204.1"/>
    <property type="molecule type" value="Genomic_DNA"/>
</dbReference>
<keyword evidence="1" id="KW-0175">Coiled coil</keyword>
<keyword evidence="4" id="KW-1185">Reference proteome</keyword>
<accession>A0A9N9HQU6</accession>
<dbReference type="Gene3D" id="1.10.150.870">
    <property type="match status" value="1"/>
</dbReference>
<gene>
    <name evidence="3" type="ORF">RFULGI_LOCUS10417</name>
</gene>
<evidence type="ECO:0000313" key="3">
    <source>
        <dbReference type="EMBL" id="CAG8701204.1"/>
    </source>
</evidence>
<dbReference type="SUPFAM" id="SSF47781">
    <property type="entry name" value="RuvA domain 2-like"/>
    <property type="match status" value="1"/>
</dbReference>
<reference evidence="3" key="1">
    <citation type="submission" date="2021-06" db="EMBL/GenBank/DDBJ databases">
        <authorList>
            <person name="Kallberg Y."/>
            <person name="Tangrot J."/>
            <person name="Rosling A."/>
        </authorList>
    </citation>
    <scope>NUCLEOTIDE SEQUENCE</scope>
    <source>
        <strain evidence="3">IN212</strain>
    </source>
</reference>
<comment type="caution">
    <text evidence="3">The sequence shown here is derived from an EMBL/GenBank/DDBJ whole genome shotgun (WGS) entry which is preliminary data.</text>
</comment>
<evidence type="ECO:0000259" key="2">
    <source>
        <dbReference type="Pfam" id="PF14579"/>
    </source>
</evidence>
<dbReference type="Pfam" id="PF14579">
    <property type="entry name" value="HHH_6"/>
    <property type="match status" value="1"/>
</dbReference>